<sequence length="90" mass="9641">MSQALVPWETRKFTQALSKLGTAAELQQSVSEVVRGSMFVVRSGPGRDCRYYPPLSSGHAACASCWATALWPGLCRPCGPAESQLGMLPV</sequence>
<proteinExistence type="predicted"/>
<keyword evidence="2" id="KW-1185">Reference proteome</keyword>
<reference evidence="1" key="1">
    <citation type="submission" date="2019-06" db="EMBL/GenBank/DDBJ databases">
        <title>G10K-VGP Goodes thornscrub tortoise genome, primary haplotype.</title>
        <authorList>
            <person name="Murphy B."/>
            <person name="Edwards T."/>
            <person name="Rhie A."/>
            <person name="Koren S."/>
            <person name="Phillippy A."/>
            <person name="Fedrigo O."/>
            <person name="Haase B."/>
            <person name="Mountcastle J."/>
            <person name="Lewin H."/>
            <person name="Damas J."/>
            <person name="Howe K."/>
            <person name="Formenti G."/>
            <person name="Myers G."/>
            <person name="Durbin R."/>
            <person name="Jarvis E.D."/>
        </authorList>
    </citation>
    <scope>NUCLEOTIDE SEQUENCE [LARGE SCALE GENOMIC DNA]</scope>
</reference>
<accession>A0A8C4XXL5</accession>
<dbReference type="AlphaFoldDB" id="A0A8C4XXL5"/>
<dbReference type="Proteomes" id="UP000694390">
    <property type="component" value="Chromosome 6"/>
</dbReference>
<dbReference type="OrthoDB" id="47328at2759"/>
<evidence type="ECO:0000313" key="1">
    <source>
        <dbReference type="Ensembl" id="ENSGEVP00005004142.1"/>
    </source>
</evidence>
<name>A0A8C4XXL5_9SAUR</name>
<organism evidence="1 2">
    <name type="scientific">Gopherus evgoodei</name>
    <name type="common">Goodes thornscrub tortoise</name>
    <dbReference type="NCBI Taxonomy" id="1825980"/>
    <lineage>
        <taxon>Eukaryota</taxon>
        <taxon>Metazoa</taxon>
        <taxon>Chordata</taxon>
        <taxon>Craniata</taxon>
        <taxon>Vertebrata</taxon>
        <taxon>Euteleostomi</taxon>
        <taxon>Archelosauria</taxon>
        <taxon>Testudinata</taxon>
        <taxon>Testudines</taxon>
        <taxon>Cryptodira</taxon>
        <taxon>Durocryptodira</taxon>
        <taxon>Testudinoidea</taxon>
        <taxon>Testudinidae</taxon>
        <taxon>Gopherus</taxon>
    </lineage>
</organism>
<dbReference type="Ensembl" id="ENSGEVT00005004324.1">
    <property type="protein sequence ID" value="ENSGEVP00005004142.1"/>
    <property type="gene ID" value="ENSGEVG00005002959.1"/>
</dbReference>
<protein>
    <submittedName>
        <fullName evidence="1">Uncharacterized protein</fullName>
    </submittedName>
</protein>
<reference evidence="1" key="3">
    <citation type="submission" date="2025-09" db="UniProtKB">
        <authorList>
            <consortium name="Ensembl"/>
        </authorList>
    </citation>
    <scope>IDENTIFICATION</scope>
</reference>
<reference evidence="1" key="2">
    <citation type="submission" date="2025-08" db="UniProtKB">
        <authorList>
            <consortium name="Ensembl"/>
        </authorList>
    </citation>
    <scope>IDENTIFICATION</scope>
</reference>
<evidence type="ECO:0000313" key="2">
    <source>
        <dbReference type="Proteomes" id="UP000694390"/>
    </source>
</evidence>
<dbReference type="GeneTree" id="ENSGT00960000187430"/>